<feature type="compositionally biased region" description="Polar residues" evidence="1">
    <location>
        <begin position="139"/>
        <end position="164"/>
    </location>
</feature>
<reference evidence="2 3" key="1">
    <citation type="submission" date="2016-12" db="EMBL/GenBank/DDBJ databases">
        <title>The genomes of Aspergillus section Nigri reveals drivers in fungal speciation.</title>
        <authorList>
            <consortium name="DOE Joint Genome Institute"/>
            <person name="Vesth T.C."/>
            <person name="Nybo J."/>
            <person name="Theobald S."/>
            <person name="Brandl J."/>
            <person name="Frisvad J.C."/>
            <person name="Nielsen K.F."/>
            <person name="Lyhne E.K."/>
            <person name="Kogle M.E."/>
            <person name="Kuo A."/>
            <person name="Riley R."/>
            <person name="Clum A."/>
            <person name="Nolan M."/>
            <person name="Lipzen A."/>
            <person name="Salamov A."/>
            <person name="Henrissat B."/>
            <person name="Wiebenga A."/>
            <person name="De Vries R.P."/>
            <person name="Grigoriev I.V."/>
            <person name="Mortensen U.H."/>
            <person name="Andersen M.R."/>
            <person name="Baker S.E."/>
        </authorList>
    </citation>
    <scope>NUCLEOTIDE SEQUENCE [LARGE SCALE GENOMIC DNA]</scope>
    <source>
        <strain evidence="2 3">JOP 1030-1</strain>
    </source>
</reference>
<dbReference type="GeneID" id="37080005"/>
<name>A0A318ZNB1_9EURO</name>
<keyword evidence="3" id="KW-1185">Reference proteome</keyword>
<dbReference type="EMBL" id="KZ821261">
    <property type="protein sequence ID" value="PYH41648.1"/>
    <property type="molecule type" value="Genomic_DNA"/>
</dbReference>
<evidence type="ECO:0000256" key="1">
    <source>
        <dbReference type="SAM" id="MobiDB-lite"/>
    </source>
</evidence>
<feature type="region of interest" description="Disordered" evidence="1">
    <location>
        <begin position="127"/>
        <end position="169"/>
    </location>
</feature>
<feature type="compositionally biased region" description="Basic and acidic residues" evidence="1">
    <location>
        <begin position="328"/>
        <end position="337"/>
    </location>
</feature>
<feature type="compositionally biased region" description="Low complexity" evidence="1">
    <location>
        <begin position="278"/>
        <end position="300"/>
    </location>
</feature>
<gene>
    <name evidence="2" type="ORF">BP01DRAFT_406702</name>
</gene>
<feature type="region of interest" description="Disordered" evidence="1">
    <location>
        <begin position="393"/>
        <end position="417"/>
    </location>
</feature>
<dbReference type="Proteomes" id="UP000248349">
    <property type="component" value="Unassembled WGS sequence"/>
</dbReference>
<protein>
    <submittedName>
        <fullName evidence="2">Uncharacterized protein</fullName>
    </submittedName>
</protein>
<dbReference type="AlphaFoldDB" id="A0A318ZNB1"/>
<feature type="compositionally biased region" description="Polar residues" evidence="1">
    <location>
        <begin position="398"/>
        <end position="411"/>
    </location>
</feature>
<evidence type="ECO:0000313" key="3">
    <source>
        <dbReference type="Proteomes" id="UP000248349"/>
    </source>
</evidence>
<evidence type="ECO:0000313" key="2">
    <source>
        <dbReference type="EMBL" id="PYH41648.1"/>
    </source>
</evidence>
<dbReference type="RefSeq" id="XP_025427630.1">
    <property type="nucleotide sequence ID" value="XM_025578776.1"/>
</dbReference>
<proteinExistence type="predicted"/>
<organism evidence="2 3">
    <name type="scientific">Aspergillus saccharolyticus JOP 1030-1</name>
    <dbReference type="NCBI Taxonomy" id="1450539"/>
    <lineage>
        <taxon>Eukaryota</taxon>
        <taxon>Fungi</taxon>
        <taxon>Dikarya</taxon>
        <taxon>Ascomycota</taxon>
        <taxon>Pezizomycotina</taxon>
        <taxon>Eurotiomycetes</taxon>
        <taxon>Eurotiomycetidae</taxon>
        <taxon>Eurotiales</taxon>
        <taxon>Aspergillaceae</taxon>
        <taxon>Aspergillus</taxon>
        <taxon>Aspergillus subgen. Circumdati</taxon>
    </lineage>
</organism>
<sequence length="486" mass="55298">MSLPISRTLSWASMCPDHEQKRMWNEHLKGKAERECKCRECLNKLELTLKLSELKDVGGHHSDMRAPEQMESVPIQMKASTPSPVCSDPERKRIWDEYWRQEAERNARYQEVMNMLIQPDACEAGCSDRDVDTNIHGPEQSTSVQPQSTGPSRRTSLSSGTAQYSEHDADNELFHVAKRFPWGSDDGSEDEWALVYEGSVKSSMSTRTRPQSDTTTASILTPSAADSIESDVLATTSPVLLSNGEFLRLLNDRIQSESNNKWASDCDSPLLKGKQGRSTNTSATESSTSSTPILLPSPILDASAHSASERQQQRQRPYASHFPSSPQDPRDAPPQDDHTLQAYILSQEQKILKRQWRLIKKWERLTVLIGHRVPKNQYWHCVGPYFFPPEETQGWGSGSDSNPLADSLTQDETSKDRLGHRDGANPFYFAYPPYFHLNFSHPRYSNPWAYYLPPHYFNAGYYHIPSYYDRPLWPYSHTIPVWSQTG</sequence>
<accession>A0A318ZNB1</accession>
<feature type="region of interest" description="Disordered" evidence="1">
    <location>
        <begin position="258"/>
        <end position="337"/>
    </location>
</feature>